<dbReference type="InterPro" id="IPR050148">
    <property type="entry name" value="Terpene_synthase-like"/>
</dbReference>
<dbReference type="GO" id="GO:0016102">
    <property type="term" value="P:diterpenoid biosynthetic process"/>
    <property type="evidence" value="ECO:0007669"/>
    <property type="project" value="InterPro"/>
</dbReference>
<dbReference type="InterPro" id="IPR005630">
    <property type="entry name" value="Terpene_synthase_metal-bd"/>
</dbReference>
<sequence length="567" mass="65621">MASQLVSVASSCSKGEVRSTPKFHPSVWADRFTSFTPSSLANSPHDSYSAQIQVLKVEVGKMLSKASSTGDLFEKITLINSLCRLGISYHFEEEIGKQLKHIFDTKSYFDSSDDHDLYTCALVFRVLRQHGYRMSCEIFNKFKDSKGEFSKTLASDVRGMLSLYEASHLRVHGEDILDEALVFTRTHLETLVHHDPTHALAQQVVQALELPLHKGMPRLETRRYISFYQNDATRNETLLKFAKLDFNLLQLLQQQELGHIQRWWKELNFASKLSYARDRIVECYFWMLGVYYEPHYSHARIMLTKIIGMLSIIDDTYDVYATFEETKLFTDAIQRWDCSAVEQLPDYMQIVYNFILSLYQELEKEVTDEGRSYTINYGRESIKEVVRGYYKEIEWLNRDICVPPFDEYLENALTTSASQTLALSSLIGMKIAGKHEFEWIQSIPKCVKACQIVGRLQDDIMSHKFEQERKHIASSVECLMAQYGVSEEEAIGELQKMVENAWKDLNEECLSRPSDVSMHILMRVLNLARTTEVVYTFDDGYTNSHKHLKEYITYLFVDPISTDDDSK</sequence>
<keyword evidence="2" id="KW-0479">Metal-binding</keyword>
<dbReference type="PANTHER" id="PTHR31225">
    <property type="entry name" value="OS04G0344100 PROTEIN-RELATED"/>
    <property type="match status" value="1"/>
</dbReference>
<dbReference type="SFLD" id="SFLDS00005">
    <property type="entry name" value="Isoprenoid_Synthase_Type_I"/>
    <property type="match status" value="1"/>
</dbReference>
<dbReference type="InterPro" id="IPR001906">
    <property type="entry name" value="Terpene_synth_N"/>
</dbReference>
<accession>A0A2S1JKY7</accession>
<dbReference type="PANTHER" id="PTHR31225:SF93">
    <property type="entry name" value="ALPHA-HUMULENE_(-)-(E)-BETA-CARYOPHYLLENE SYNTHASE"/>
    <property type="match status" value="1"/>
</dbReference>
<dbReference type="GO" id="GO:0010333">
    <property type="term" value="F:terpene synthase activity"/>
    <property type="evidence" value="ECO:0007669"/>
    <property type="project" value="InterPro"/>
</dbReference>
<dbReference type="Gene3D" id="1.10.600.10">
    <property type="entry name" value="Farnesyl Diphosphate Synthase"/>
    <property type="match status" value="1"/>
</dbReference>
<dbReference type="SUPFAM" id="SSF48576">
    <property type="entry name" value="Terpenoid synthases"/>
    <property type="match status" value="1"/>
</dbReference>
<keyword evidence="3" id="KW-0460">Magnesium</keyword>
<dbReference type="SMR" id="A0A2S1JKY7"/>
<reference evidence="8" key="1">
    <citation type="submission" date="2017-07" db="EMBL/GenBank/DDBJ databases">
        <authorList>
            <person name="Sun Z.S."/>
            <person name="Albrecht U."/>
            <person name="Echele G."/>
            <person name="Lee C.C."/>
        </authorList>
    </citation>
    <scope>NUCLEOTIDE SEQUENCE</scope>
</reference>
<dbReference type="Gene3D" id="1.50.10.130">
    <property type="entry name" value="Terpene synthase, N-terminal domain"/>
    <property type="match status" value="1"/>
</dbReference>
<reference evidence="8" key="2">
    <citation type="submission" date="2018-05" db="EMBL/GenBank/DDBJ databases">
        <title>Functional analysis of four terpene synthases in rose-scented pelargonium cultivars (Pelargonium x hybridum) and phylogenic evolution of the scent in the genus through transcriptome comparison.</title>
        <authorList>
            <person name="Martinelli L."/>
            <person name="Saint-Marcoux D."/>
            <person name="Jullien F."/>
            <person name="Bony A."/>
            <person name="Magnard J.-L."/>
            <person name="Legrand S."/>
        </authorList>
    </citation>
    <scope>NUCLEOTIDE SEQUENCE</scope>
</reference>
<evidence type="ECO:0000259" key="7">
    <source>
        <dbReference type="Pfam" id="PF03936"/>
    </source>
</evidence>
<keyword evidence="4" id="KW-0456">Lyase</keyword>
<dbReference type="InterPro" id="IPR036965">
    <property type="entry name" value="Terpene_synth_N_sf"/>
</dbReference>
<evidence type="ECO:0000256" key="3">
    <source>
        <dbReference type="ARBA" id="ARBA00022842"/>
    </source>
</evidence>
<proteinExistence type="evidence at transcript level"/>
<organism evidence="8">
    <name type="scientific">Pelargonium graveolens</name>
    <name type="common">rose geranium</name>
    <dbReference type="NCBI Taxonomy" id="73200"/>
    <lineage>
        <taxon>Eukaryota</taxon>
        <taxon>Viridiplantae</taxon>
        <taxon>Streptophyta</taxon>
        <taxon>Embryophyta</taxon>
        <taxon>Tracheophyta</taxon>
        <taxon>Spermatophyta</taxon>
        <taxon>Magnoliopsida</taxon>
        <taxon>eudicotyledons</taxon>
        <taxon>Gunneridae</taxon>
        <taxon>Pentapetalae</taxon>
        <taxon>rosids</taxon>
        <taxon>malvids</taxon>
        <taxon>Geraniales</taxon>
        <taxon>Geraniaceae</taxon>
        <taxon>Pelargonium</taxon>
    </lineage>
</organism>
<dbReference type="InterPro" id="IPR008949">
    <property type="entry name" value="Isoprenoid_synthase_dom_sf"/>
</dbReference>
<dbReference type="Pfam" id="PF01397">
    <property type="entry name" value="Terpene_synth"/>
    <property type="match status" value="1"/>
</dbReference>
<dbReference type="InterPro" id="IPR034741">
    <property type="entry name" value="Terpene_cyclase-like_1_C"/>
</dbReference>
<evidence type="ECO:0000256" key="1">
    <source>
        <dbReference type="ARBA" id="ARBA00001946"/>
    </source>
</evidence>
<dbReference type="AlphaFoldDB" id="A0A2S1JKY7"/>
<evidence type="ECO:0000256" key="4">
    <source>
        <dbReference type="ARBA" id="ARBA00023239"/>
    </source>
</evidence>
<dbReference type="FunFam" id="1.10.600.10:FF:000007">
    <property type="entry name" value="Isoprene synthase, chloroplastic"/>
    <property type="match status" value="1"/>
</dbReference>
<dbReference type="Pfam" id="PF03936">
    <property type="entry name" value="Terpene_synth_C"/>
    <property type="match status" value="1"/>
</dbReference>
<evidence type="ECO:0000259" key="6">
    <source>
        <dbReference type="Pfam" id="PF01397"/>
    </source>
</evidence>
<evidence type="ECO:0000256" key="5">
    <source>
        <dbReference type="ARBA" id="ARBA00038405"/>
    </source>
</evidence>
<dbReference type="InterPro" id="IPR044814">
    <property type="entry name" value="Terpene_cyclase_plant_C1"/>
</dbReference>
<evidence type="ECO:0000256" key="2">
    <source>
        <dbReference type="ARBA" id="ARBA00022723"/>
    </source>
</evidence>
<evidence type="ECO:0000313" key="8">
    <source>
        <dbReference type="EMBL" id="AWF79083.1"/>
    </source>
</evidence>
<dbReference type="CDD" id="cd00684">
    <property type="entry name" value="Terpene_cyclase_plant_C1"/>
    <property type="match status" value="1"/>
</dbReference>
<feature type="domain" description="Terpene synthase N-terminal" evidence="6">
    <location>
        <begin position="28"/>
        <end position="208"/>
    </location>
</feature>
<comment type="cofactor">
    <cofactor evidence="1">
        <name>Mg(2+)</name>
        <dbReference type="ChEBI" id="CHEBI:18420"/>
    </cofactor>
</comment>
<feature type="domain" description="Terpene synthase metal-binding" evidence="7">
    <location>
        <begin position="265"/>
        <end position="504"/>
    </location>
</feature>
<gene>
    <name evidence="8" type="primary">EUS</name>
</gene>
<dbReference type="EMBL" id="MF503882">
    <property type="protein sequence ID" value="AWF79083.1"/>
    <property type="molecule type" value="mRNA"/>
</dbReference>
<dbReference type="FunFam" id="1.50.10.130:FF:000001">
    <property type="entry name" value="Isoprene synthase, chloroplastic"/>
    <property type="match status" value="1"/>
</dbReference>
<dbReference type="SFLD" id="SFLDG01019">
    <property type="entry name" value="Terpene_Cyclase_Like_1_C_Termi"/>
    <property type="match status" value="1"/>
</dbReference>
<name>A0A2S1JKY7_9ROSI</name>
<dbReference type="SUPFAM" id="SSF48239">
    <property type="entry name" value="Terpenoid cyclases/Protein prenyltransferases"/>
    <property type="match status" value="1"/>
</dbReference>
<dbReference type="InterPro" id="IPR008930">
    <property type="entry name" value="Terpenoid_cyclase/PrenylTrfase"/>
</dbReference>
<protein>
    <submittedName>
        <fullName evidence="8">Terpene synthase</fullName>
    </submittedName>
</protein>
<dbReference type="GO" id="GO:0000287">
    <property type="term" value="F:magnesium ion binding"/>
    <property type="evidence" value="ECO:0007669"/>
    <property type="project" value="InterPro"/>
</dbReference>
<comment type="similarity">
    <text evidence="5">Belongs to the terpene synthase family. Tpsa subfamily.</text>
</comment>